<dbReference type="EMBL" id="JAAQRI010000217">
    <property type="protein sequence ID" value="KAF5626699.1"/>
    <property type="molecule type" value="Genomic_DNA"/>
</dbReference>
<evidence type="ECO:0000313" key="1">
    <source>
        <dbReference type="EMBL" id="KAF5626699.1"/>
    </source>
</evidence>
<dbReference type="AlphaFoldDB" id="A0A8H5R526"/>
<comment type="caution">
    <text evidence="1">The sequence shown here is derived from an EMBL/GenBank/DDBJ whole genome shotgun (WGS) entry which is preliminary data.</text>
</comment>
<protein>
    <submittedName>
        <fullName evidence="1">Uncharacterized protein</fullName>
    </submittedName>
</protein>
<name>A0A8H5R526_9HYPO</name>
<proteinExistence type="predicted"/>
<keyword evidence="2" id="KW-1185">Reference proteome</keyword>
<dbReference type="RefSeq" id="XP_037203393.1">
    <property type="nucleotide sequence ID" value="XM_037356488.1"/>
</dbReference>
<gene>
    <name evidence="1" type="ORF">FTJAE_9556</name>
</gene>
<dbReference type="GeneID" id="59308758"/>
<organism evidence="1 2">
    <name type="scientific">Fusarium tjaetaba</name>
    <dbReference type="NCBI Taxonomy" id="1567544"/>
    <lineage>
        <taxon>Eukaryota</taxon>
        <taxon>Fungi</taxon>
        <taxon>Dikarya</taxon>
        <taxon>Ascomycota</taxon>
        <taxon>Pezizomycotina</taxon>
        <taxon>Sordariomycetes</taxon>
        <taxon>Hypocreomycetidae</taxon>
        <taxon>Hypocreales</taxon>
        <taxon>Nectriaceae</taxon>
        <taxon>Fusarium</taxon>
        <taxon>Fusarium fujikuroi species complex</taxon>
    </lineage>
</organism>
<evidence type="ECO:0000313" key="2">
    <source>
        <dbReference type="Proteomes" id="UP000530670"/>
    </source>
</evidence>
<dbReference type="Proteomes" id="UP000530670">
    <property type="component" value="Unassembled WGS sequence"/>
</dbReference>
<dbReference type="OrthoDB" id="4760831at2759"/>
<accession>A0A8H5R526</accession>
<sequence>MSTPNLPNRRRPQPMSLGQFDAALHQVCQLYSGISFPQRSYTKARVLGVYFEGDKDANPSIGSASDNICDIFGKIYGYDAVSFMIKDTESDPEACLASALKELVTDMNENCLAVIHCIGQGKPLPNHSHGSDELHLARSQSDIIRKSPLPDPTVNFDRLRYKILDPSPSNVLIILDCCHAALSRMGERHDLIAAGSFGDVDAHCVPHEFTDNIVHHLEKAHNQTQILSAFDIYDRLATRHFVIKNGTPDVADMPVFHHDSQYRPIALLPMRPADIHSWLPAPTQELRLRMVNVIFSVNLSNTDIQTMGSMQGWNGGRRDRASSHIRVDQFYKSSSSIIVILAATFTIWYNLPQDPAIRFIGFEYNEGAASTDFWAQG</sequence>
<reference evidence="1 2" key="1">
    <citation type="submission" date="2020-05" db="EMBL/GenBank/DDBJ databases">
        <title>Identification and distribution of gene clusters putatively required for synthesis of sphingolipid metabolism inhibitors in phylogenetically diverse species of the filamentous fungus Fusarium.</title>
        <authorList>
            <person name="Kim H.-S."/>
            <person name="Busman M."/>
            <person name="Brown D.W."/>
            <person name="Divon H."/>
            <person name="Uhlig S."/>
            <person name="Proctor R.H."/>
        </authorList>
    </citation>
    <scope>NUCLEOTIDE SEQUENCE [LARGE SCALE GENOMIC DNA]</scope>
    <source>
        <strain evidence="1 2">NRRL 66243</strain>
    </source>
</reference>